<organism evidence="8 9">
    <name type="scientific">Nonlabens spongiae</name>
    <dbReference type="NCBI Taxonomy" id="331648"/>
    <lineage>
        <taxon>Bacteria</taxon>
        <taxon>Pseudomonadati</taxon>
        <taxon>Bacteroidota</taxon>
        <taxon>Flavobacteriia</taxon>
        <taxon>Flavobacteriales</taxon>
        <taxon>Flavobacteriaceae</taxon>
        <taxon>Nonlabens</taxon>
    </lineage>
</organism>
<dbReference type="STRING" id="331648.BST97_06895"/>
<dbReference type="PROSITE" id="PS51007">
    <property type="entry name" value="CYTC"/>
    <property type="match status" value="1"/>
</dbReference>
<dbReference type="PANTHER" id="PTHR37823">
    <property type="entry name" value="CYTOCHROME C-553-LIKE"/>
    <property type="match status" value="1"/>
</dbReference>
<dbReference type="GO" id="GO:0020037">
    <property type="term" value="F:heme binding"/>
    <property type="evidence" value="ECO:0007669"/>
    <property type="project" value="InterPro"/>
</dbReference>
<dbReference type="AlphaFoldDB" id="A0A1W6MP62"/>
<evidence type="ECO:0000256" key="3">
    <source>
        <dbReference type="ARBA" id="ARBA00022723"/>
    </source>
</evidence>
<dbReference type="GO" id="GO:0046872">
    <property type="term" value="F:metal ion binding"/>
    <property type="evidence" value="ECO:0007669"/>
    <property type="project" value="UniProtKB-KW"/>
</dbReference>
<dbReference type="Gene3D" id="1.10.760.10">
    <property type="entry name" value="Cytochrome c-like domain"/>
    <property type="match status" value="1"/>
</dbReference>
<dbReference type="Pfam" id="PF00034">
    <property type="entry name" value="Cytochrom_C"/>
    <property type="match status" value="1"/>
</dbReference>
<dbReference type="EMBL" id="CP019344">
    <property type="protein sequence ID" value="ARN79398.1"/>
    <property type="molecule type" value="Genomic_DNA"/>
</dbReference>
<dbReference type="SUPFAM" id="SSF46626">
    <property type="entry name" value="Cytochrome c"/>
    <property type="match status" value="1"/>
</dbReference>
<keyword evidence="9" id="KW-1185">Reference proteome</keyword>
<evidence type="ECO:0000256" key="6">
    <source>
        <dbReference type="PROSITE-ProRule" id="PRU00433"/>
    </source>
</evidence>
<dbReference type="GO" id="GO:0009055">
    <property type="term" value="F:electron transfer activity"/>
    <property type="evidence" value="ECO:0007669"/>
    <property type="project" value="InterPro"/>
</dbReference>
<gene>
    <name evidence="8" type="ORF">BST97_06895</name>
</gene>
<evidence type="ECO:0000256" key="5">
    <source>
        <dbReference type="ARBA" id="ARBA00023004"/>
    </source>
</evidence>
<evidence type="ECO:0000259" key="7">
    <source>
        <dbReference type="PROSITE" id="PS51007"/>
    </source>
</evidence>
<sequence>MINTQPINLAQAQATIEPPAPPVELTEVQKEGKSLFNTNCASCHKLYKKAVGPALAGVADKYEREWLYKWIKNSAALIASGNAQAVAVYNEYGQANMNAFPQLSNEDIDKILEYTSVPKS</sequence>
<dbReference type="Proteomes" id="UP000193431">
    <property type="component" value="Chromosome"/>
</dbReference>
<proteinExistence type="predicted"/>
<keyword evidence="1" id="KW-0813">Transport</keyword>
<name>A0A1W6MP62_9FLAO</name>
<reference evidence="8 9" key="1">
    <citation type="submission" date="2016-11" db="EMBL/GenBank/DDBJ databases">
        <title>Trade-off between light-utilization and light-protection in marine flavobacteria.</title>
        <authorList>
            <person name="Kumagai Y."/>
        </authorList>
    </citation>
    <scope>NUCLEOTIDE SEQUENCE [LARGE SCALE GENOMIC DNA]</scope>
    <source>
        <strain evidence="8 9">JCM 13191</strain>
    </source>
</reference>
<dbReference type="PANTHER" id="PTHR37823:SF1">
    <property type="entry name" value="CYTOCHROME C-553-LIKE"/>
    <property type="match status" value="1"/>
</dbReference>
<keyword evidence="2 6" id="KW-0349">Heme</keyword>
<evidence type="ECO:0000256" key="4">
    <source>
        <dbReference type="ARBA" id="ARBA00022982"/>
    </source>
</evidence>
<dbReference type="InterPro" id="IPR051811">
    <property type="entry name" value="Cytochrome_c550/c551-like"/>
</dbReference>
<keyword evidence="4" id="KW-0249">Electron transport</keyword>
<evidence type="ECO:0000256" key="1">
    <source>
        <dbReference type="ARBA" id="ARBA00022448"/>
    </source>
</evidence>
<evidence type="ECO:0000313" key="9">
    <source>
        <dbReference type="Proteomes" id="UP000193431"/>
    </source>
</evidence>
<evidence type="ECO:0000256" key="2">
    <source>
        <dbReference type="ARBA" id="ARBA00022617"/>
    </source>
</evidence>
<keyword evidence="3 6" id="KW-0479">Metal-binding</keyword>
<evidence type="ECO:0000313" key="8">
    <source>
        <dbReference type="EMBL" id="ARN79398.1"/>
    </source>
</evidence>
<feature type="domain" description="Cytochrome c" evidence="7">
    <location>
        <begin position="27"/>
        <end position="119"/>
    </location>
</feature>
<dbReference type="InterPro" id="IPR036909">
    <property type="entry name" value="Cyt_c-like_dom_sf"/>
</dbReference>
<protein>
    <submittedName>
        <fullName evidence="8">Cytochrome c</fullName>
    </submittedName>
</protein>
<keyword evidence="5 6" id="KW-0408">Iron</keyword>
<accession>A0A1W6MP62</accession>
<dbReference type="InterPro" id="IPR009056">
    <property type="entry name" value="Cyt_c-like_dom"/>
</dbReference>